<feature type="transmembrane region" description="Helical" evidence="2">
    <location>
        <begin position="38"/>
        <end position="56"/>
    </location>
</feature>
<dbReference type="InterPro" id="IPR021449">
    <property type="entry name" value="DUF3099"/>
</dbReference>
<sequence length="108" mass="12065">MGTSPAEPDPGPTRRTRVTRLRAPPDYAWDMKRRKRQYVWIMGICLALFIGALPAYYLVGVWLALIMCAVAAVLPPIAVFMGNIGDPGDPEDHDVRYGPNKDEPDEPR</sequence>
<feature type="region of interest" description="Disordered" evidence="1">
    <location>
        <begin position="84"/>
        <end position="108"/>
    </location>
</feature>
<feature type="compositionally biased region" description="Basic and acidic residues" evidence="1">
    <location>
        <begin position="93"/>
        <end position="108"/>
    </location>
</feature>
<dbReference type="Pfam" id="PF11298">
    <property type="entry name" value="DUF3099"/>
    <property type="match status" value="1"/>
</dbReference>
<proteinExistence type="predicted"/>
<keyword evidence="2" id="KW-0812">Transmembrane</keyword>
<dbReference type="RefSeq" id="WP_378533263.1">
    <property type="nucleotide sequence ID" value="NZ_JBHSBH010000008.1"/>
</dbReference>
<gene>
    <name evidence="3" type="ORF">ACFOVU_13015</name>
</gene>
<reference evidence="4" key="1">
    <citation type="journal article" date="2019" name="Int. J. Syst. Evol. Microbiol.">
        <title>The Global Catalogue of Microorganisms (GCM) 10K type strain sequencing project: providing services to taxonomists for standard genome sequencing and annotation.</title>
        <authorList>
            <consortium name="The Broad Institute Genomics Platform"/>
            <consortium name="The Broad Institute Genome Sequencing Center for Infectious Disease"/>
            <person name="Wu L."/>
            <person name="Ma J."/>
        </authorList>
    </citation>
    <scope>NUCLEOTIDE SEQUENCE [LARGE SCALE GENOMIC DNA]</scope>
    <source>
        <strain evidence="4">TBRC 1826</strain>
    </source>
</reference>
<keyword evidence="2" id="KW-0472">Membrane</keyword>
<evidence type="ECO:0000313" key="4">
    <source>
        <dbReference type="Proteomes" id="UP001595847"/>
    </source>
</evidence>
<comment type="caution">
    <text evidence="3">The sequence shown here is derived from an EMBL/GenBank/DDBJ whole genome shotgun (WGS) entry which is preliminary data.</text>
</comment>
<keyword evidence="4" id="KW-1185">Reference proteome</keyword>
<evidence type="ECO:0000313" key="3">
    <source>
        <dbReference type="EMBL" id="MFC3996843.1"/>
    </source>
</evidence>
<protein>
    <submittedName>
        <fullName evidence="3">DUF3099 domain-containing protein</fullName>
    </submittedName>
</protein>
<feature type="transmembrane region" description="Helical" evidence="2">
    <location>
        <begin position="62"/>
        <end position="81"/>
    </location>
</feature>
<evidence type="ECO:0000256" key="1">
    <source>
        <dbReference type="SAM" id="MobiDB-lite"/>
    </source>
</evidence>
<evidence type="ECO:0000256" key="2">
    <source>
        <dbReference type="SAM" id="Phobius"/>
    </source>
</evidence>
<name>A0ABV8FQ38_9ACTN</name>
<accession>A0ABV8FQ38</accession>
<dbReference type="EMBL" id="JBHSBH010000008">
    <property type="protein sequence ID" value="MFC3996843.1"/>
    <property type="molecule type" value="Genomic_DNA"/>
</dbReference>
<keyword evidence="2" id="KW-1133">Transmembrane helix</keyword>
<dbReference type="Proteomes" id="UP001595847">
    <property type="component" value="Unassembled WGS sequence"/>
</dbReference>
<organism evidence="3 4">
    <name type="scientific">Nocardiopsis sediminis</name>
    <dbReference type="NCBI Taxonomy" id="1778267"/>
    <lineage>
        <taxon>Bacteria</taxon>
        <taxon>Bacillati</taxon>
        <taxon>Actinomycetota</taxon>
        <taxon>Actinomycetes</taxon>
        <taxon>Streptosporangiales</taxon>
        <taxon>Nocardiopsidaceae</taxon>
        <taxon>Nocardiopsis</taxon>
    </lineage>
</organism>